<feature type="region of interest" description="Disordered" evidence="6">
    <location>
        <begin position="94"/>
        <end position="121"/>
    </location>
</feature>
<evidence type="ECO:0000259" key="8">
    <source>
        <dbReference type="PROSITE" id="PS50208"/>
    </source>
</evidence>
<dbReference type="InterPro" id="IPR002138">
    <property type="entry name" value="Pept_C14_p10"/>
</dbReference>
<dbReference type="PROSITE" id="PS50207">
    <property type="entry name" value="CASPASE_P10"/>
    <property type="match status" value="1"/>
</dbReference>
<keyword evidence="3" id="KW-0053">Apoptosis</keyword>
<keyword evidence="2" id="KW-0645">Protease</keyword>
<protein>
    <submittedName>
        <fullName evidence="9">CASP10</fullName>
    </submittedName>
</protein>
<dbReference type="PROSITE" id="PS50208">
    <property type="entry name" value="CASPASE_P20"/>
    <property type="match status" value="1"/>
</dbReference>
<evidence type="ECO:0000313" key="10">
    <source>
        <dbReference type="Proteomes" id="UP000593567"/>
    </source>
</evidence>
<keyword evidence="10" id="KW-1185">Reference proteome</keyword>
<feature type="compositionally biased region" description="Polar residues" evidence="6">
    <location>
        <begin position="94"/>
        <end position="119"/>
    </location>
</feature>
<dbReference type="PANTHER" id="PTHR47901:SF8">
    <property type="entry name" value="CASPASE-3"/>
    <property type="match status" value="1"/>
</dbReference>
<gene>
    <name evidence="9" type="ORF">EB796_008290</name>
</gene>
<dbReference type="Pfam" id="PF00656">
    <property type="entry name" value="Peptidase_C14"/>
    <property type="match status" value="2"/>
</dbReference>
<dbReference type="InterPro" id="IPR015917">
    <property type="entry name" value="Pept_C14A"/>
</dbReference>
<dbReference type="PRINTS" id="PR00376">
    <property type="entry name" value="IL1BCENZYME"/>
</dbReference>
<dbReference type="InterPro" id="IPR002398">
    <property type="entry name" value="Pept_C14"/>
</dbReference>
<evidence type="ECO:0000256" key="1">
    <source>
        <dbReference type="ARBA" id="ARBA00010134"/>
    </source>
</evidence>
<dbReference type="InterPro" id="IPR011600">
    <property type="entry name" value="Pept_C14_caspase"/>
</dbReference>
<evidence type="ECO:0000256" key="3">
    <source>
        <dbReference type="ARBA" id="ARBA00022703"/>
    </source>
</evidence>
<evidence type="ECO:0000256" key="4">
    <source>
        <dbReference type="ARBA" id="ARBA00022801"/>
    </source>
</evidence>
<dbReference type="OrthoDB" id="6286214at2759"/>
<dbReference type="EMBL" id="VXIV02001350">
    <property type="protein sequence ID" value="KAF6033402.1"/>
    <property type="molecule type" value="Genomic_DNA"/>
</dbReference>
<name>A0A7J7K455_BUGNE</name>
<dbReference type="PANTHER" id="PTHR47901">
    <property type="entry name" value="CASPASE RECRUITMENT DOMAIN-CONTAINING PROTEIN 18"/>
    <property type="match status" value="1"/>
</dbReference>
<keyword evidence="4" id="KW-0378">Hydrolase</keyword>
<comment type="similarity">
    <text evidence="1 5">Belongs to the peptidase C14A family.</text>
</comment>
<dbReference type="InterPro" id="IPR001309">
    <property type="entry name" value="Pept_C14_p20"/>
</dbReference>
<evidence type="ECO:0000256" key="6">
    <source>
        <dbReference type="SAM" id="MobiDB-lite"/>
    </source>
</evidence>
<dbReference type="SMART" id="SM00115">
    <property type="entry name" value="CASc"/>
    <property type="match status" value="1"/>
</dbReference>
<sequence>MTAPHRGRCLIINNHYFDKLEKRDGSEMDVKNISRVFKDLNFVCEVKTNLTSQEMLETIREETKNPGYAEVGCRVIRCDTFVERWDTMGQYTSDTASTVSDAQVSTPSSNTEDQPQTVESPFPGDYLSTDDLYIMKASFLSFKSTRHSRQGTWFIRAIVVALYKHSCHRDIQTIFKQVKKKVRDKSMLAHKMYAHFRGQQPTDECFFTGDRKLYLFPGFNP</sequence>
<evidence type="ECO:0000256" key="2">
    <source>
        <dbReference type="ARBA" id="ARBA00022670"/>
    </source>
</evidence>
<comment type="caution">
    <text evidence="9">The sequence shown here is derived from an EMBL/GenBank/DDBJ whole genome shotgun (WGS) entry which is preliminary data.</text>
</comment>
<organism evidence="9 10">
    <name type="scientific">Bugula neritina</name>
    <name type="common">Brown bryozoan</name>
    <name type="synonym">Sertularia neritina</name>
    <dbReference type="NCBI Taxonomy" id="10212"/>
    <lineage>
        <taxon>Eukaryota</taxon>
        <taxon>Metazoa</taxon>
        <taxon>Spiralia</taxon>
        <taxon>Lophotrochozoa</taxon>
        <taxon>Bryozoa</taxon>
        <taxon>Gymnolaemata</taxon>
        <taxon>Cheilostomatida</taxon>
        <taxon>Flustrina</taxon>
        <taxon>Buguloidea</taxon>
        <taxon>Bugulidae</taxon>
        <taxon>Bugula</taxon>
    </lineage>
</organism>
<dbReference type="SUPFAM" id="SSF52129">
    <property type="entry name" value="Caspase-like"/>
    <property type="match status" value="1"/>
</dbReference>
<dbReference type="GO" id="GO:0006508">
    <property type="term" value="P:proteolysis"/>
    <property type="evidence" value="ECO:0007669"/>
    <property type="project" value="UniProtKB-KW"/>
</dbReference>
<evidence type="ECO:0000256" key="5">
    <source>
        <dbReference type="RuleBase" id="RU003971"/>
    </source>
</evidence>
<dbReference type="InterPro" id="IPR029030">
    <property type="entry name" value="Caspase-like_dom_sf"/>
</dbReference>
<evidence type="ECO:0000259" key="7">
    <source>
        <dbReference type="PROSITE" id="PS50207"/>
    </source>
</evidence>
<reference evidence="9" key="1">
    <citation type="submission" date="2020-06" db="EMBL/GenBank/DDBJ databases">
        <title>Draft genome of Bugula neritina, a colonial animal packing powerful symbionts and potential medicines.</title>
        <authorList>
            <person name="Rayko M."/>
        </authorList>
    </citation>
    <scope>NUCLEOTIDE SEQUENCE [LARGE SCALE GENOMIC DNA]</scope>
    <source>
        <strain evidence="9">Kwan_BN1</strain>
    </source>
</reference>
<feature type="domain" description="Caspase family p20" evidence="8">
    <location>
        <begin position="5"/>
        <end position="89"/>
    </location>
</feature>
<proteinExistence type="inferred from homology"/>
<dbReference type="GO" id="GO:0004197">
    <property type="term" value="F:cysteine-type endopeptidase activity"/>
    <property type="evidence" value="ECO:0007669"/>
    <property type="project" value="InterPro"/>
</dbReference>
<dbReference type="Gene3D" id="3.40.50.1460">
    <property type="match status" value="2"/>
</dbReference>
<feature type="domain" description="Caspase family p10" evidence="7">
    <location>
        <begin position="131"/>
        <end position="217"/>
    </location>
</feature>
<dbReference type="Proteomes" id="UP000593567">
    <property type="component" value="Unassembled WGS sequence"/>
</dbReference>
<dbReference type="GO" id="GO:0006915">
    <property type="term" value="P:apoptotic process"/>
    <property type="evidence" value="ECO:0007669"/>
    <property type="project" value="UniProtKB-KW"/>
</dbReference>
<accession>A0A7J7K455</accession>
<dbReference type="AlphaFoldDB" id="A0A7J7K455"/>
<evidence type="ECO:0000313" key="9">
    <source>
        <dbReference type="EMBL" id="KAF6033402.1"/>
    </source>
</evidence>